<evidence type="ECO:0000313" key="2">
    <source>
        <dbReference type="Proteomes" id="UP000799444"/>
    </source>
</evidence>
<evidence type="ECO:0000313" key="1">
    <source>
        <dbReference type="EMBL" id="KAF2728538.1"/>
    </source>
</evidence>
<keyword evidence="2" id="KW-1185">Reference proteome</keyword>
<proteinExistence type="predicted"/>
<accession>A0A9P4QJN8</accession>
<dbReference type="OrthoDB" id="3781229at2759"/>
<name>A0A9P4QJN8_9PLEO</name>
<reference evidence="1" key="1">
    <citation type="journal article" date="2020" name="Stud. Mycol.">
        <title>101 Dothideomycetes genomes: a test case for predicting lifestyles and emergence of pathogens.</title>
        <authorList>
            <person name="Haridas S."/>
            <person name="Albert R."/>
            <person name="Binder M."/>
            <person name="Bloem J."/>
            <person name="Labutti K."/>
            <person name="Salamov A."/>
            <person name="Andreopoulos B."/>
            <person name="Baker S."/>
            <person name="Barry K."/>
            <person name="Bills G."/>
            <person name="Bluhm B."/>
            <person name="Cannon C."/>
            <person name="Castanera R."/>
            <person name="Culley D."/>
            <person name="Daum C."/>
            <person name="Ezra D."/>
            <person name="Gonzalez J."/>
            <person name="Henrissat B."/>
            <person name="Kuo A."/>
            <person name="Liang C."/>
            <person name="Lipzen A."/>
            <person name="Lutzoni F."/>
            <person name="Magnuson J."/>
            <person name="Mondo S."/>
            <person name="Nolan M."/>
            <person name="Ohm R."/>
            <person name="Pangilinan J."/>
            <person name="Park H.-J."/>
            <person name="Ramirez L."/>
            <person name="Alfaro M."/>
            <person name="Sun H."/>
            <person name="Tritt A."/>
            <person name="Yoshinaga Y."/>
            <person name="Zwiers L.-H."/>
            <person name="Turgeon B."/>
            <person name="Goodwin S."/>
            <person name="Spatafora J."/>
            <person name="Crous P."/>
            <person name="Grigoriev I."/>
        </authorList>
    </citation>
    <scope>NUCLEOTIDE SEQUENCE</scope>
    <source>
        <strain evidence="1">CBS 125425</strain>
    </source>
</reference>
<dbReference type="AlphaFoldDB" id="A0A9P4QJN8"/>
<dbReference type="Proteomes" id="UP000799444">
    <property type="component" value="Unassembled WGS sequence"/>
</dbReference>
<gene>
    <name evidence="1" type="ORF">EJ04DRAFT_96314</name>
</gene>
<sequence>MQRQRQLPLSATEAWERLESTLSRPMNGRNIKTRVNDAKDILDEVPVGTKRKRHQIFLFEFLRKCGPAFVVLCAIGLGQAQIASMNATSRPSLLGTLEKKQGITLIGKLESLIPTRLKAMQHLVPDRLRGVEASIIFISVPQCDCPYSRPIFLLAFSNS</sequence>
<organism evidence="1 2">
    <name type="scientific">Polyplosphaeria fusca</name>
    <dbReference type="NCBI Taxonomy" id="682080"/>
    <lineage>
        <taxon>Eukaryota</taxon>
        <taxon>Fungi</taxon>
        <taxon>Dikarya</taxon>
        <taxon>Ascomycota</taxon>
        <taxon>Pezizomycotina</taxon>
        <taxon>Dothideomycetes</taxon>
        <taxon>Pleosporomycetidae</taxon>
        <taxon>Pleosporales</taxon>
        <taxon>Tetraplosphaeriaceae</taxon>
        <taxon>Polyplosphaeria</taxon>
    </lineage>
</organism>
<dbReference type="EMBL" id="ML996276">
    <property type="protein sequence ID" value="KAF2728538.1"/>
    <property type="molecule type" value="Genomic_DNA"/>
</dbReference>
<comment type="caution">
    <text evidence="1">The sequence shown here is derived from an EMBL/GenBank/DDBJ whole genome shotgun (WGS) entry which is preliminary data.</text>
</comment>
<protein>
    <submittedName>
        <fullName evidence="1">Uncharacterized protein</fullName>
    </submittedName>
</protein>